<protein>
    <submittedName>
        <fullName evidence="4">DUF3048 domain-containing protein</fullName>
    </submittedName>
</protein>
<evidence type="ECO:0000259" key="2">
    <source>
        <dbReference type="Pfam" id="PF11258"/>
    </source>
</evidence>
<evidence type="ECO:0000259" key="3">
    <source>
        <dbReference type="Pfam" id="PF17479"/>
    </source>
</evidence>
<organism evidence="4 5">
    <name type="scientific">Candidatus Eisenbergiella pullistercoris</name>
    <dbReference type="NCBI Taxonomy" id="2838555"/>
    <lineage>
        <taxon>Bacteria</taxon>
        <taxon>Bacillati</taxon>
        <taxon>Bacillota</taxon>
        <taxon>Clostridia</taxon>
        <taxon>Lachnospirales</taxon>
        <taxon>Lachnospiraceae</taxon>
        <taxon>Eisenbergiella</taxon>
    </lineage>
</organism>
<comment type="caution">
    <text evidence="4">The sequence shown here is derived from an EMBL/GenBank/DDBJ whole genome shotgun (WGS) entry which is preliminary data.</text>
</comment>
<proteinExistence type="predicted"/>
<sequence length="387" mass="41516">MKKKENRAGSSGGRRLASRFGRRFLAGLCALPLAASLLAAAPGADAQAAAPGTNAQAVPGTNAQTAGLPAGYVRSIYTNEPVTAAQAGLRPIAVMMPTDRSAQPSYGISHAKVLYEIMEEGEISRQLAIIDDWQGLSRIGNVRSCRAYYIPIATEWDPILIHFGGVWYMRDRITMPDINNLSGTSEYGTGGSAPGANRFFRSSDRKAPHNAYISAAGITEACAELGYSLTIRPGFYNGSHFTFAAGVNTLDQYGAAAAPAGTISLADIFPYTKTGFTYNPATGLYDKTIHGGAHRDADGTQLSFANVIVQNTSWVKLDDGGYLAFGNYDTTQDGWYFTKGKAIHITWQKTADYLPTKYYDDAGNEIQLNQGKTYIAVAQLGRLPAFS</sequence>
<evidence type="ECO:0000313" key="4">
    <source>
        <dbReference type="EMBL" id="HIY61114.1"/>
    </source>
</evidence>
<dbReference type="SUPFAM" id="SSF159774">
    <property type="entry name" value="YerB-like"/>
    <property type="match status" value="1"/>
</dbReference>
<feature type="signal peptide" evidence="1">
    <location>
        <begin position="1"/>
        <end position="39"/>
    </location>
</feature>
<dbReference type="EMBL" id="DXDD01000131">
    <property type="protein sequence ID" value="HIY61114.1"/>
    <property type="molecule type" value="Genomic_DNA"/>
</dbReference>
<name>A0A9D1YRB5_9FIRM</name>
<dbReference type="InterPro" id="IPR023158">
    <property type="entry name" value="YerB-like_sf"/>
</dbReference>
<feature type="domain" description="DUF3048" evidence="2">
    <location>
        <begin position="78"/>
        <end position="227"/>
    </location>
</feature>
<accession>A0A9D1YRB5</accession>
<dbReference type="Proteomes" id="UP000824007">
    <property type="component" value="Unassembled WGS sequence"/>
</dbReference>
<reference evidence="4" key="2">
    <citation type="submission" date="2021-04" db="EMBL/GenBank/DDBJ databases">
        <authorList>
            <person name="Gilroy R."/>
        </authorList>
    </citation>
    <scope>NUCLEOTIDE SEQUENCE</scope>
    <source>
        <strain evidence="4">ChiSxjej3B15-24422</strain>
    </source>
</reference>
<gene>
    <name evidence="4" type="ORF">H9831_10635</name>
</gene>
<dbReference type="Pfam" id="PF11258">
    <property type="entry name" value="DUF3048"/>
    <property type="match status" value="1"/>
</dbReference>
<evidence type="ECO:0000313" key="5">
    <source>
        <dbReference type="Proteomes" id="UP000824007"/>
    </source>
</evidence>
<dbReference type="InterPro" id="IPR021416">
    <property type="entry name" value="DUF3048_N"/>
</dbReference>
<feature type="domain" description="DUF3048" evidence="3">
    <location>
        <begin position="274"/>
        <end position="375"/>
    </location>
</feature>
<dbReference type="Pfam" id="PF17479">
    <property type="entry name" value="DUF3048_C"/>
    <property type="match status" value="1"/>
</dbReference>
<feature type="chain" id="PRO_5038386238" evidence="1">
    <location>
        <begin position="40"/>
        <end position="387"/>
    </location>
</feature>
<evidence type="ECO:0000256" key="1">
    <source>
        <dbReference type="SAM" id="SignalP"/>
    </source>
</evidence>
<dbReference type="Gene3D" id="3.50.90.10">
    <property type="entry name" value="YerB-like"/>
    <property type="match status" value="1"/>
</dbReference>
<reference evidence="4" key="1">
    <citation type="journal article" date="2021" name="PeerJ">
        <title>Extensive microbial diversity within the chicken gut microbiome revealed by metagenomics and culture.</title>
        <authorList>
            <person name="Gilroy R."/>
            <person name="Ravi A."/>
            <person name="Getino M."/>
            <person name="Pursley I."/>
            <person name="Horton D.L."/>
            <person name="Alikhan N.F."/>
            <person name="Baker D."/>
            <person name="Gharbi K."/>
            <person name="Hall N."/>
            <person name="Watson M."/>
            <person name="Adriaenssens E.M."/>
            <person name="Foster-Nyarko E."/>
            <person name="Jarju S."/>
            <person name="Secka A."/>
            <person name="Antonio M."/>
            <person name="Oren A."/>
            <person name="Chaudhuri R.R."/>
            <person name="La Ragione R."/>
            <person name="Hildebrand F."/>
            <person name="Pallen M.J."/>
        </authorList>
    </citation>
    <scope>NUCLEOTIDE SEQUENCE</scope>
    <source>
        <strain evidence="4">ChiSxjej3B15-24422</strain>
    </source>
</reference>
<dbReference type="InterPro" id="IPR035328">
    <property type="entry name" value="DUF3048_C"/>
</dbReference>
<keyword evidence="1" id="KW-0732">Signal</keyword>
<dbReference type="AlphaFoldDB" id="A0A9D1YRB5"/>